<gene>
    <name evidence="7" type="ORF">Gohar_006789</name>
</gene>
<dbReference type="PANTHER" id="PTHR11062">
    <property type="entry name" value="EXOSTOSIN HEPARAN SULFATE GLYCOSYLTRANSFERASE -RELATED"/>
    <property type="match status" value="1"/>
</dbReference>
<keyword evidence="5" id="KW-0333">Golgi apparatus</keyword>
<keyword evidence="3" id="KW-0808">Transferase</keyword>
<evidence type="ECO:0000313" key="8">
    <source>
        <dbReference type="Proteomes" id="UP000593560"/>
    </source>
</evidence>
<keyword evidence="3" id="KW-0328">Glycosyltransferase</keyword>
<keyword evidence="4" id="KW-0735">Signal-anchor</keyword>
<comment type="similarity">
    <text evidence="2">Belongs to the glycosyltransferase 47 family.</text>
</comment>
<dbReference type="InterPro" id="IPR004263">
    <property type="entry name" value="Exostosin"/>
</dbReference>
<reference evidence="7 8" key="1">
    <citation type="journal article" date="2019" name="Genome Biol. Evol.">
        <title>Insights into the evolution of the New World diploid cottons (Gossypium, subgenus Houzingenia) based on genome sequencing.</title>
        <authorList>
            <person name="Grover C.E."/>
            <person name="Arick M.A. 2nd"/>
            <person name="Thrash A."/>
            <person name="Conover J.L."/>
            <person name="Sanders W.S."/>
            <person name="Peterson D.G."/>
            <person name="Frelichowski J.E."/>
            <person name="Scheffler J.A."/>
            <person name="Scheffler B.E."/>
            <person name="Wendel J.F."/>
        </authorList>
    </citation>
    <scope>NUCLEOTIDE SEQUENCE [LARGE SCALE GENOMIC DNA]</scope>
    <source>
        <strain evidence="7">0</strain>
        <tissue evidence="7">Leaf</tissue>
    </source>
</reference>
<dbReference type="InterPro" id="IPR040911">
    <property type="entry name" value="Exostosin_GT47"/>
</dbReference>
<evidence type="ECO:0000256" key="1">
    <source>
        <dbReference type="ARBA" id="ARBA00004323"/>
    </source>
</evidence>
<evidence type="ECO:0000256" key="3">
    <source>
        <dbReference type="ARBA" id="ARBA00022676"/>
    </source>
</evidence>
<dbReference type="Pfam" id="PF03016">
    <property type="entry name" value="Exostosin_GT47"/>
    <property type="match status" value="1"/>
</dbReference>
<dbReference type="Proteomes" id="UP000593560">
    <property type="component" value="Unassembled WGS sequence"/>
</dbReference>
<sequence>GGAIRQELYYLLKDEKDVHFTFGTIQGNGVNQAGHGMASSKFCLNIAGDTPSSNRLFDAIVSHCVPVIVSDEIELPFEDVIDYSEICIFVRASDAVKKGYLLNLLRGISRDQWTKMWEKLKETVRHFQYQYPSQLCDAVDMIWEAVARKVPMVQLKTHRENRYRRSERIK</sequence>
<keyword evidence="8" id="KW-1185">Reference proteome</keyword>
<evidence type="ECO:0000313" key="7">
    <source>
        <dbReference type="EMBL" id="MBA0795975.1"/>
    </source>
</evidence>
<dbReference type="AlphaFoldDB" id="A0A7J9GGN0"/>
<organism evidence="7 8">
    <name type="scientific">Gossypium harknessii</name>
    <dbReference type="NCBI Taxonomy" id="34285"/>
    <lineage>
        <taxon>Eukaryota</taxon>
        <taxon>Viridiplantae</taxon>
        <taxon>Streptophyta</taxon>
        <taxon>Embryophyta</taxon>
        <taxon>Tracheophyta</taxon>
        <taxon>Spermatophyta</taxon>
        <taxon>Magnoliopsida</taxon>
        <taxon>eudicotyledons</taxon>
        <taxon>Gunneridae</taxon>
        <taxon>Pentapetalae</taxon>
        <taxon>rosids</taxon>
        <taxon>malvids</taxon>
        <taxon>Malvales</taxon>
        <taxon>Malvaceae</taxon>
        <taxon>Malvoideae</taxon>
        <taxon>Gossypium</taxon>
    </lineage>
</organism>
<evidence type="ECO:0000256" key="5">
    <source>
        <dbReference type="ARBA" id="ARBA00023034"/>
    </source>
</evidence>
<dbReference type="EMBL" id="JABFAD010000004">
    <property type="protein sequence ID" value="MBA0795975.1"/>
    <property type="molecule type" value="Genomic_DNA"/>
</dbReference>
<dbReference type="GO" id="GO:0000139">
    <property type="term" value="C:Golgi membrane"/>
    <property type="evidence" value="ECO:0007669"/>
    <property type="project" value="UniProtKB-SubCell"/>
</dbReference>
<evidence type="ECO:0000256" key="2">
    <source>
        <dbReference type="ARBA" id="ARBA00010271"/>
    </source>
</evidence>
<accession>A0A7J9GGN0</accession>
<name>A0A7J9GGN0_9ROSI</name>
<evidence type="ECO:0000256" key="4">
    <source>
        <dbReference type="ARBA" id="ARBA00022968"/>
    </source>
</evidence>
<proteinExistence type="inferred from homology"/>
<comment type="subcellular location">
    <subcellularLocation>
        <location evidence="1">Golgi apparatus membrane</location>
        <topology evidence="1">Single-pass type II membrane protein</topology>
    </subcellularLocation>
</comment>
<dbReference type="PANTHER" id="PTHR11062:SF249">
    <property type="entry name" value="OS08G0438600 PROTEIN"/>
    <property type="match status" value="1"/>
</dbReference>
<keyword evidence="4" id="KW-0812">Transmembrane</keyword>
<dbReference type="GO" id="GO:0016757">
    <property type="term" value="F:glycosyltransferase activity"/>
    <property type="evidence" value="ECO:0007669"/>
    <property type="project" value="UniProtKB-KW"/>
</dbReference>
<dbReference type="OrthoDB" id="1924787at2759"/>
<feature type="domain" description="Exostosin GT47" evidence="6">
    <location>
        <begin position="2"/>
        <end position="103"/>
    </location>
</feature>
<protein>
    <recommendedName>
        <fullName evidence="6">Exostosin GT47 domain-containing protein</fullName>
    </recommendedName>
</protein>
<evidence type="ECO:0000259" key="6">
    <source>
        <dbReference type="Pfam" id="PF03016"/>
    </source>
</evidence>
<feature type="non-terminal residue" evidence="7">
    <location>
        <position position="1"/>
    </location>
</feature>
<comment type="caution">
    <text evidence="7">The sequence shown here is derived from an EMBL/GenBank/DDBJ whole genome shotgun (WGS) entry which is preliminary data.</text>
</comment>